<dbReference type="SUPFAM" id="SSF51197">
    <property type="entry name" value="Clavaminate synthase-like"/>
    <property type="match status" value="1"/>
</dbReference>
<evidence type="ECO:0000256" key="19">
    <source>
        <dbReference type="PROSITE-ProRule" id="PRU00146"/>
    </source>
</evidence>
<evidence type="ECO:0000256" key="16">
    <source>
        <dbReference type="ARBA" id="ARBA00023242"/>
    </source>
</evidence>
<reference evidence="23" key="1">
    <citation type="submission" date="2022-01" db="EMBL/GenBank/DDBJ databases">
        <title>Comparative genomics reveals a dynamic genome evolution in the ectomycorrhizal milk-cap (Lactarius) mushrooms.</title>
        <authorList>
            <consortium name="DOE Joint Genome Institute"/>
            <person name="Lebreton A."/>
            <person name="Tang N."/>
            <person name="Kuo A."/>
            <person name="LaButti K."/>
            <person name="Drula E."/>
            <person name="Barry K."/>
            <person name="Clum A."/>
            <person name="Lipzen A."/>
            <person name="Mousain D."/>
            <person name="Ng V."/>
            <person name="Wang R."/>
            <person name="Wang X."/>
            <person name="Dai Y."/>
            <person name="Henrissat B."/>
            <person name="Grigoriev I.V."/>
            <person name="Guerin-Laguette A."/>
            <person name="Yu F."/>
            <person name="Martin F.M."/>
        </authorList>
    </citation>
    <scope>NUCLEOTIDE SEQUENCE</scope>
    <source>
        <strain evidence="23">QP</strain>
    </source>
</reference>
<dbReference type="SMART" id="SM00558">
    <property type="entry name" value="JmjC"/>
    <property type="match status" value="1"/>
</dbReference>
<dbReference type="InterPro" id="IPR003347">
    <property type="entry name" value="JmjC_dom"/>
</dbReference>
<dbReference type="InterPro" id="IPR019786">
    <property type="entry name" value="Zinc_finger_PHD-type_CS"/>
</dbReference>
<feature type="compositionally biased region" description="Low complexity" evidence="20">
    <location>
        <begin position="10"/>
        <end position="32"/>
    </location>
</feature>
<dbReference type="EC" id="1.14.11.27" evidence="5"/>
<proteinExistence type="inferred from homology"/>
<evidence type="ECO:0000256" key="2">
    <source>
        <dbReference type="ARBA" id="ARBA00003909"/>
    </source>
</evidence>
<comment type="catalytic activity">
    <reaction evidence="18">
        <text>N(6),N(6)-dimethyl-L-lysyl(36)-[histone H3] + 2 2-oxoglutarate + 2 O2 = L-lysyl(36)-[histone H3] + 2 formaldehyde + 2 succinate + 2 CO2</text>
        <dbReference type="Rhea" id="RHEA:42032"/>
        <dbReference type="Rhea" id="RHEA-COMP:9785"/>
        <dbReference type="Rhea" id="RHEA-COMP:9787"/>
        <dbReference type="ChEBI" id="CHEBI:15379"/>
        <dbReference type="ChEBI" id="CHEBI:16526"/>
        <dbReference type="ChEBI" id="CHEBI:16810"/>
        <dbReference type="ChEBI" id="CHEBI:16842"/>
        <dbReference type="ChEBI" id="CHEBI:29969"/>
        <dbReference type="ChEBI" id="CHEBI:30031"/>
        <dbReference type="ChEBI" id="CHEBI:61976"/>
        <dbReference type="EC" id="1.14.11.27"/>
    </reaction>
</comment>
<name>A0AAD4LTB6_9AGAM</name>
<evidence type="ECO:0000256" key="15">
    <source>
        <dbReference type="ARBA" id="ARBA00023163"/>
    </source>
</evidence>
<dbReference type="GO" id="GO:0005634">
    <property type="term" value="C:nucleus"/>
    <property type="evidence" value="ECO:0007669"/>
    <property type="project" value="UniProtKB-SubCell"/>
</dbReference>
<evidence type="ECO:0000256" key="10">
    <source>
        <dbReference type="ARBA" id="ARBA00022853"/>
    </source>
</evidence>
<dbReference type="GO" id="GO:0008270">
    <property type="term" value="F:zinc ion binding"/>
    <property type="evidence" value="ECO:0007669"/>
    <property type="project" value="UniProtKB-KW"/>
</dbReference>
<feature type="compositionally biased region" description="Basic and acidic residues" evidence="20">
    <location>
        <begin position="503"/>
        <end position="521"/>
    </location>
</feature>
<evidence type="ECO:0000256" key="7">
    <source>
        <dbReference type="ARBA" id="ARBA00022723"/>
    </source>
</evidence>
<dbReference type="PROSITE" id="PS01359">
    <property type="entry name" value="ZF_PHD_1"/>
    <property type="match status" value="1"/>
</dbReference>
<evidence type="ECO:0000256" key="18">
    <source>
        <dbReference type="ARBA" id="ARBA00047915"/>
    </source>
</evidence>
<accession>A0AAD4LTB6</accession>
<keyword evidence="10" id="KW-0156">Chromatin regulator</keyword>
<dbReference type="EMBL" id="JAKELL010000001">
    <property type="protein sequence ID" value="KAH9001536.1"/>
    <property type="molecule type" value="Genomic_DNA"/>
</dbReference>
<evidence type="ECO:0000256" key="12">
    <source>
        <dbReference type="ARBA" id="ARBA00023002"/>
    </source>
</evidence>
<feature type="region of interest" description="Disordered" evidence="20">
    <location>
        <begin position="503"/>
        <end position="532"/>
    </location>
</feature>
<keyword evidence="11" id="KW-0223">Dioxygenase</keyword>
<gene>
    <name evidence="23" type="ORF">EDB92DRAFT_1827259</name>
</gene>
<evidence type="ECO:0000313" key="23">
    <source>
        <dbReference type="EMBL" id="KAH9001536.1"/>
    </source>
</evidence>
<dbReference type="SUPFAM" id="SSF57903">
    <property type="entry name" value="FYVE/PHD zinc finger"/>
    <property type="match status" value="1"/>
</dbReference>
<dbReference type="InterPro" id="IPR001965">
    <property type="entry name" value="Znf_PHD"/>
</dbReference>
<dbReference type="Gene3D" id="2.60.120.650">
    <property type="entry name" value="Cupin"/>
    <property type="match status" value="1"/>
</dbReference>
<dbReference type="InterPro" id="IPR041070">
    <property type="entry name" value="JHD"/>
</dbReference>
<keyword evidence="8 19" id="KW-0863">Zinc-finger</keyword>
<keyword evidence="13" id="KW-0408">Iron</keyword>
<evidence type="ECO:0000256" key="5">
    <source>
        <dbReference type="ARBA" id="ARBA00013246"/>
    </source>
</evidence>
<evidence type="ECO:0000256" key="20">
    <source>
        <dbReference type="SAM" id="MobiDB-lite"/>
    </source>
</evidence>
<feature type="region of interest" description="Disordered" evidence="20">
    <location>
        <begin position="1"/>
        <end position="32"/>
    </location>
</feature>
<keyword evidence="12" id="KW-0560">Oxidoreductase</keyword>
<comment type="cofactor">
    <cofactor evidence="1">
        <name>Fe(2+)</name>
        <dbReference type="ChEBI" id="CHEBI:29033"/>
    </cofactor>
</comment>
<keyword evidence="7" id="KW-0479">Metal-binding</keyword>
<evidence type="ECO:0000313" key="24">
    <source>
        <dbReference type="Proteomes" id="UP001201163"/>
    </source>
</evidence>
<protein>
    <recommendedName>
        <fullName evidence="6">JmjC domain-containing histone demethylation protein 1</fullName>
        <ecNumber evidence="5">1.14.11.27</ecNumber>
    </recommendedName>
    <alternativeName>
        <fullName evidence="17">[Histone-H3]-lysine-36 demethylase 1</fullName>
    </alternativeName>
</protein>
<comment type="caution">
    <text evidence="23">The sequence shown here is derived from an EMBL/GenBank/DDBJ whole genome shotgun (WGS) entry which is preliminary data.</text>
</comment>
<comment type="function">
    <text evidence="2">Histone demethylase that specifically demethylates 'Lys-36' of histone H3, thereby playing a central role in histone code.</text>
</comment>
<organism evidence="23 24">
    <name type="scientific">Lactarius akahatsu</name>
    <dbReference type="NCBI Taxonomy" id="416441"/>
    <lineage>
        <taxon>Eukaryota</taxon>
        <taxon>Fungi</taxon>
        <taxon>Dikarya</taxon>
        <taxon>Basidiomycota</taxon>
        <taxon>Agaricomycotina</taxon>
        <taxon>Agaricomycetes</taxon>
        <taxon>Russulales</taxon>
        <taxon>Russulaceae</taxon>
        <taxon>Lactarius</taxon>
    </lineage>
</organism>
<dbReference type="InterPro" id="IPR013083">
    <property type="entry name" value="Znf_RING/FYVE/PHD"/>
</dbReference>
<comment type="similarity">
    <text evidence="4">Belongs to the JHDM1 histone demethylase family.</text>
</comment>
<evidence type="ECO:0000256" key="14">
    <source>
        <dbReference type="ARBA" id="ARBA00023015"/>
    </source>
</evidence>
<evidence type="ECO:0000256" key="1">
    <source>
        <dbReference type="ARBA" id="ARBA00001954"/>
    </source>
</evidence>
<evidence type="ECO:0000256" key="6">
    <source>
        <dbReference type="ARBA" id="ARBA00015153"/>
    </source>
</evidence>
<dbReference type="InterPro" id="IPR019787">
    <property type="entry name" value="Znf_PHD-finger"/>
</dbReference>
<dbReference type="PANTHER" id="PTHR23123">
    <property type="entry name" value="PHD/F-BOX CONTAINING PROTEIN"/>
    <property type="match status" value="1"/>
</dbReference>
<keyword evidence="24" id="KW-1185">Reference proteome</keyword>
<evidence type="ECO:0000259" key="22">
    <source>
        <dbReference type="PROSITE" id="PS51184"/>
    </source>
</evidence>
<evidence type="ECO:0000256" key="17">
    <source>
        <dbReference type="ARBA" id="ARBA00031083"/>
    </source>
</evidence>
<feature type="domain" description="JmjC" evidence="22">
    <location>
        <begin position="245"/>
        <end position="404"/>
    </location>
</feature>
<dbReference type="InterPro" id="IPR011011">
    <property type="entry name" value="Znf_FYVE_PHD"/>
</dbReference>
<keyword evidence="15" id="KW-0804">Transcription</keyword>
<evidence type="ECO:0000256" key="8">
    <source>
        <dbReference type="ARBA" id="ARBA00022771"/>
    </source>
</evidence>
<evidence type="ECO:0000256" key="3">
    <source>
        <dbReference type="ARBA" id="ARBA00004123"/>
    </source>
</evidence>
<sequence length="651" mass="73845">MTRATRRTTRTSAPSQPGSNAPASGAPDPAADVINSQEDLCPACSVSLMRDVKDEDSESWVRCDSCKTWYHWRCVGENGQLDVIDKWFCGQCRAADSRRAITFKLPTRKSARNRPVRDYVNLHSGTDSSDPRRWAQLLENKTFSKDAFKKMTGSELTQDWLDSDPTAMMEPVIIEEPDGLGMTMPSSNLTVSEIAATLGHDTPLEVIDVSTQSSLAGWTLGKWASYYSSELSAREKVRNVISLEISGTKLGEQVVPPKLVRDIDWVEKFWPNNRKGSSHPYPKVQLYCLMGVAGAWTDWHIDFAGSSVYYHILRGSKTFLFIRPTAANLASYERWSGSEIQSHTWLGDLVDEVTKVDLREGNTMIIPTGWIHAVYTPQDALVFGGNFLHSYNAALQLKVREIEISTHVPKKFRFPLFSRLCWYVGEKYLRDLRSKEDFTPRVLESIEALSEFLVSEVRTMERSPETVKRDIRDQVPSDKVKDAPALARELRWRVRLVGGYTSDGDHLDRAQGQEEPTPKDVGRKRKRDSEFLPSDLAIPSDSMFRNFRPKIWETVEEEHEESMRHLVVHDIGPLVENLSGWKDEPLDASGVEGRPVEAGRKRQVILKTRKTDRGFERQRTERVLERWSWDNAEADVSYTSKGISPTADSQA</sequence>
<evidence type="ECO:0000256" key="4">
    <source>
        <dbReference type="ARBA" id="ARBA00008037"/>
    </source>
</evidence>
<dbReference type="AlphaFoldDB" id="A0AAD4LTB6"/>
<dbReference type="Pfam" id="PF02373">
    <property type="entry name" value="JmjC"/>
    <property type="match status" value="1"/>
</dbReference>
<evidence type="ECO:0000256" key="9">
    <source>
        <dbReference type="ARBA" id="ARBA00022833"/>
    </source>
</evidence>
<dbReference type="GO" id="GO:0140680">
    <property type="term" value="F:histone H3K36me/H3K36me2 demethylase activity"/>
    <property type="evidence" value="ECO:0007669"/>
    <property type="project" value="UniProtKB-EC"/>
</dbReference>
<dbReference type="Pfam" id="PF00628">
    <property type="entry name" value="PHD"/>
    <property type="match status" value="1"/>
</dbReference>
<comment type="subcellular location">
    <subcellularLocation>
        <location evidence="3">Nucleus</location>
    </subcellularLocation>
</comment>
<dbReference type="InterPro" id="IPR050690">
    <property type="entry name" value="JHDM1_Histone_Demethylase"/>
</dbReference>
<dbReference type="Proteomes" id="UP001201163">
    <property type="component" value="Unassembled WGS sequence"/>
</dbReference>
<evidence type="ECO:0000259" key="21">
    <source>
        <dbReference type="PROSITE" id="PS50016"/>
    </source>
</evidence>
<keyword evidence="14" id="KW-0805">Transcription regulation</keyword>
<dbReference type="SMART" id="SM00249">
    <property type="entry name" value="PHD"/>
    <property type="match status" value="1"/>
</dbReference>
<dbReference type="PROSITE" id="PS50016">
    <property type="entry name" value="ZF_PHD_2"/>
    <property type="match status" value="1"/>
</dbReference>
<dbReference type="PROSITE" id="PS51184">
    <property type="entry name" value="JMJC"/>
    <property type="match status" value="1"/>
</dbReference>
<evidence type="ECO:0000256" key="13">
    <source>
        <dbReference type="ARBA" id="ARBA00023004"/>
    </source>
</evidence>
<dbReference type="CDD" id="cd15517">
    <property type="entry name" value="PHD_TCF19_like"/>
    <property type="match status" value="1"/>
</dbReference>
<dbReference type="Gene3D" id="3.30.40.10">
    <property type="entry name" value="Zinc/RING finger domain, C3HC4 (zinc finger)"/>
    <property type="match status" value="1"/>
</dbReference>
<evidence type="ECO:0000256" key="11">
    <source>
        <dbReference type="ARBA" id="ARBA00022964"/>
    </source>
</evidence>
<dbReference type="Pfam" id="PF17811">
    <property type="entry name" value="JHD"/>
    <property type="match status" value="1"/>
</dbReference>
<keyword evidence="9" id="KW-0862">Zinc</keyword>
<feature type="domain" description="PHD-type" evidence="21">
    <location>
        <begin position="38"/>
        <end position="95"/>
    </location>
</feature>
<keyword evidence="16" id="KW-0539">Nucleus</keyword>